<dbReference type="RefSeq" id="WP_066181479.1">
    <property type="nucleotide sequence ID" value="NZ_LQZT01000034.1"/>
</dbReference>
<name>A0A1C1YTG1_9HYPH</name>
<gene>
    <name evidence="1" type="ORF">AWJ14_17580</name>
</gene>
<comment type="caution">
    <text evidence="1">The sequence shown here is derived from an EMBL/GenBank/DDBJ whole genome shotgun (WGS) entry which is preliminary data.</text>
</comment>
<evidence type="ECO:0000313" key="2">
    <source>
        <dbReference type="Proteomes" id="UP000094795"/>
    </source>
</evidence>
<keyword evidence="2" id="KW-1185">Reference proteome</keyword>
<dbReference type="OrthoDB" id="8686772at2"/>
<protein>
    <recommendedName>
        <fullName evidence="3">DUF4157 domain-containing protein</fullName>
    </recommendedName>
</protein>
<sequence length="236" mass="26721">MGIFPAIRYGLLLAVLVSGVSGCRTLSGNETLFLSNLYSDQIRYGAVRLHSPFAPERLEKKLARELDAELAAGATAQMRGMSREAFISRSAEALGQRSEAVTLGNNVFYRKNQYAADFARGFPEVVNLSDLSLLAHELVHVWQHQNRARTGYSLPAVAREHLQYKDPYAYAIKPGKPFLDYRFEQQGRMMQDYVFLAFQEPVLGDRDRARLKQLRDLLETEFDLSDIRRTLTKAAS</sequence>
<dbReference type="STRING" id="1480615.AWJ14_17580"/>
<organism evidence="1 2">
    <name type="scientific">Hoeflea olei</name>
    <dbReference type="NCBI Taxonomy" id="1480615"/>
    <lineage>
        <taxon>Bacteria</taxon>
        <taxon>Pseudomonadati</taxon>
        <taxon>Pseudomonadota</taxon>
        <taxon>Alphaproteobacteria</taxon>
        <taxon>Hyphomicrobiales</taxon>
        <taxon>Rhizobiaceae</taxon>
        <taxon>Hoeflea</taxon>
    </lineage>
</organism>
<dbReference type="EMBL" id="LQZT01000034">
    <property type="protein sequence ID" value="OCW56736.1"/>
    <property type="molecule type" value="Genomic_DNA"/>
</dbReference>
<proteinExistence type="predicted"/>
<evidence type="ECO:0008006" key="3">
    <source>
        <dbReference type="Google" id="ProtNLM"/>
    </source>
</evidence>
<evidence type="ECO:0000313" key="1">
    <source>
        <dbReference type="EMBL" id="OCW56736.1"/>
    </source>
</evidence>
<reference evidence="1 2" key="1">
    <citation type="submission" date="2015-12" db="EMBL/GenBank/DDBJ databases">
        <authorList>
            <person name="Shamseldin A."/>
            <person name="Moawad H."/>
            <person name="Abd El-Rahim W.M."/>
            <person name="Sadowsky M.J."/>
        </authorList>
    </citation>
    <scope>NUCLEOTIDE SEQUENCE [LARGE SCALE GENOMIC DNA]</scope>
    <source>
        <strain evidence="1 2">JC234</strain>
    </source>
</reference>
<dbReference type="Proteomes" id="UP000094795">
    <property type="component" value="Unassembled WGS sequence"/>
</dbReference>
<accession>A0A1C1YTG1</accession>
<dbReference type="AlphaFoldDB" id="A0A1C1YTG1"/>